<organism evidence="9 10">
    <name type="scientific">Folsomia candida</name>
    <name type="common">Springtail</name>
    <dbReference type="NCBI Taxonomy" id="158441"/>
    <lineage>
        <taxon>Eukaryota</taxon>
        <taxon>Metazoa</taxon>
        <taxon>Ecdysozoa</taxon>
        <taxon>Arthropoda</taxon>
        <taxon>Hexapoda</taxon>
        <taxon>Collembola</taxon>
        <taxon>Entomobryomorpha</taxon>
        <taxon>Isotomoidea</taxon>
        <taxon>Isotomidae</taxon>
        <taxon>Proisotominae</taxon>
        <taxon>Folsomia</taxon>
    </lineage>
</organism>
<feature type="transmembrane region" description="Helical" evidence="8">
    <location>
        <begin position="20"/>
        <end position="39"/>
    </location>
</feature>
<reference evidence="9 10" key="1">
    <citation type="submission" date="2015-12" db="EMBL/GenBank/DDBJ databases">
        <title>The genome of Folsomia candida.</title>
        <authorList>
            <person name="Faddeeva A."/>
            <person name="Derks M.F."/>
            <person name="Anvar Y."/>
            <person name="Smit S."/>
            <person name="Van Straalen N."/>
            <person name="Roelofs D."/>
        </authorList>
    </citation>
    <scope>NUCLEOTIDE SEQUENCE [LARGE SCALE GENOMIC DNA]</scope>
    <source>
        <strain evidence="9 10">VU population</strain>
        <tissue evidence="9">Whole body</tissue>
    </source>
</reference>
<comment type="subcellular location">
    <subcellularLocation>
        <location evidence="1">Membrane</location>
        <topology evidence="1">Single-pass type I membrane protein</topology>
    </subcellularLocation>
</comment>
<name>A0A226EZY0_FOLCA</name>
<keyword evidence="2 8" id="KW-0812">Transmembrane</keyword>
<dbReference type="Proteomes" id="UP000198287">
    <property type="component" value="Unassembled WGS sequence"/>
</dbReference>
<dbReference type="AlphaFoldDB" id="A0A226EZY0"/>
<evidence type="ECO:0000256" key="6">
    <source>
        <dbReference type="ARBA" id="ARBA00023180"/>
    </source>
</evidence>
<evidence type="ECO:0000256" key="2">
    <source>
        <dbReference type="ARBA" id="ARBA00022692"/>
    </source>
</evidence>
<dbReference type="PANTHER" id="PTHR31386">
    <property type="entry name" value="UNCHARACTERIZED PROTEIN KIAA2013"/>
    <property type="match status" value="1"/>
</dbReference>
<feature type="compositionally biased region" description="Polar residues" evidence="7">
    <location>
        <begin position="604"/>
        <end position="616"/>
    </location>
</feature>
<keyword evidence="6" id="KW-0325">Glycoprotein</keyword>
<dbReference type="GO" id="GO:0016020">
    <property type="term" value="C:membrane"/>
    <property type="evidence" value="ECO:0007669"/>
    <property type="project" value="UniProtKB-SubCell"/>
</dbReference>
<proteinExistence type="predicted"/>
<evidence type="ECO:0000256" key="3">
    <source>
        <dbReference type="ARBA" id="ARBA00022729"/>
    </source>
</evidence>
<keyword evidence="3" id="KW-0732">Signal</keyword>
<evidence type="ECO:0000313" key="10">
    <source>
        <dbReference type="Proteomes" id="UP000198287"/>
    </source>
</evidence>
<dbReference type="EMBL" id="LNIX01000001">
    <property type="protein sequence ID" value="OXA62700.1"/>
    <property type="molecule type" value="Genomic_DNA"/>
</dbReference>
<feature type="transmembrane region" description="Helical" evidence="8">
    <location>
        <begin position="574"/>
        <end position="596"/>
    </location>
</feature>
<keyword evidence="5 8" id="KW-0472">Membrane</keyword>
<keyword evidence="4 8" id="KW-1133">Transmembrane helix</keyword>
<evidence type="ECO:0000256" key="8">
    <source>
        <dbReference type="SAM" id="Phobius"/>
    </source>
</evidence>
<dbReference type="OrthoDB" id="10017443at2759"/>
<dbReference type="OMA" id="HLECNMH"/>
<dbReference type="Pfam" id="PF10222">
    <property type="entry name" value="DUF2152"/>
    <property type="match status" value="1"/>
</dbReference>
<keyword evidence="10" id="KW-1185">Reference proteome</keyword>
<dbReference type="InterPro" id="IPR018795">
    <property type="entry name" value="K2013-like"/>
</dbReference>
<evidence type="ECO:0000256" key="5">
    <source>
        <dbReference type="ARBA" id="ARBA00023136"/>
    </source>
</evidence>
<evidence type="ECO:0000256" key="1">
    <source>
        <dbReference type="ARBA" id="ARBA00004479"/>
    </source>
</evidence>
<dbReference type="PANTHER" id="PTHR31386:SF2">
    <property type="entry name" value="SIMILAR TO RIKEN CDNA 2510039O18"/>
    <property type="match status" value="1"/>
</dbReference>
<gene>
    <name evidence="9" type="ORF">Fcan01_03928</name>
</gene>
<dbReference type="STRING" id="158441.A0A226EZY0"/>
<sequence length="625" mass="71248">MDFAEGFRRLKRLLEVHSSIRRLFLLLVILVVLLWMAGYNHLPYLSRRHVFTPVEYCLDRKISKHFEHEVHDMSTNVMHIPKRYDGENSFLPYVGNGYIGLAISEDAAINVKDDRGRTLNVPIPFRPSVQISVMDEDERQEALVSQFTQGVAHRIMCIARAEEGLLEIWSSFYAHRTHPSVLEQNITVLNSHSRPVLVQFDQLGWNSEPHFKTEQKKLALPDGEIPYIMGAGIVTTERTQIMVAVAYKKVPNAVQVSPHETLSLRIVTIVNYAYIVNKKDVERVRAELMTRTDEQFRETLRQSSSTLFRAHQAAWKDLWNSGFYISPSRAEDALNGDKINATLYNVLSQVRDPLHEVGVSAGEVAEANAVLSYSEGCYTGHHTLQAPSLWTALSTEKEILRTCNVWIITLDKMGCHKLLRAGAPGVMQGMILSFGAFKFRNSHLEFNTEPKDLHRDYHFRRILYGNSTHLNVSVVVGEDNKAVLHVALDRKDKDYFACDAGCLDPPVELGIQKQQFPVKITDPITSILYITSDRRHAEELRVSIHVKEILEAPAHEHHVISMHRHGSGYSAMSTMFWVFLSLLIVLFHLFLFHLVYTEYFGSSPQDNRYRASSSSDPLRKARSST</sequence>
<protein>
    <submittedName>
        <fullName evidence="9">Uncharacterized protein</fullName>
    </submittedName>
</protein>
<accession>A0A226EZY0</accession>
<evidence type="ECO:0000313" key="9">
    <source>
        <dbReference type="EMBL" id="OXA62700.1"/>
    </source>
</evidence>
<evidence type="ECO:0000256" key="7">
    <source>
        <dbReference type="SAM" id="MobiDB-lite"/>
    </source>
</evidence>
<evidence type="ECO:0000256" key="4">
    <source>
        <dbReference type="ARBA" id="ARBA00022989"/>
    </source>
</evidence>
<comment type="caution">
    <text evidence="9">The sequence shown here is derived from an EMBL/GenBank/DDBJ whole genome shotgun (WGS) entry which is preliminary data.</text>
</comment>
<feature type="region of interest" description="Disordered" evidence="7">
    <location>
        <begin position="604"/>
        <end position="625"/>
    </location>
</feature>